<evidence type="ECO:0000313" key="2">
    <source>
        <dbReference type="EMBL" id="RKK06883.1"/>
    </source>
</evidence>
<accession>A0A3L6MRB3</accession>
<keyword evidence="1" id="KW-0732">Signal</keyword>
<feature type="chain" id="PRO_5018060783" evidence="1">
    <location>
        <begin position="26"/>
        <end position="129"/>
    </location>
</feature>
<evidence type="ECO:0000313" key="3">
    <source>
        <dbReference type="Proteomes" id="UP000270866"/>
    </source>
</evidence>
<gene>
    <name evidence="2" type="ORF">BFJ65_g18436</name>
</gene>
<proteinExistence type="predicted"/>
<protein>
    <submittedName>
        <fullName evidence="2">Uncharacterized protein</fullName>
    </submittedName>
</protein>
<dbReference type="AlphaFoldDB" id="A0A3L6MRB3"/>
<dbReference type="EMBL" id="MRCU01000019">
    <property type="protein sequence ID" value="RKK06883.1"/>
    <property type="molecule type" value="Genomic_DNA"/>
</dbReference>
<comment type="caution">
    <text evidence="2">The sequence shown here is derived from an EMBL/GenBank/DDBJ whole genome shotgun (WGS) entry which is preliminary data.</text>
</comment>
<dbReference type="Proteomes" id="UP000270866">
    <property type="component" value="Unassembled WGS sequence"/>
</dbReference>
<sequence>MVKHIQLPGLSLAATAMLAARGADSKVVCVNPNKEVVADTKCEDVKAPGNFYMVRSISDNLALGSLVSADAEMNDAFYPIDRANALFPPDMTSGGFGKRDCGGSGGNGGNGSGGRGGTVVIVGGGYHGG</sequence>
<name>A0A3L6MRB3_FUSOX</name>
<reference evidence="2 3" key="1">
    <citation type="journal article" date="2018" name="Sci. Rep.">
        <title>Characterisation of pathogen-specific regions and novel effector candidates in Fusarium oxysporum f. sp. cepae.</title>
        <authorList>
            <person name="Armitage A.D."/>
            <person name="Taylor A."/>
            <person name="Sobczyk M.K."/>
            <person name="Baxter L."/>
            <person name="Greenfield B.P."/>
            <person name="Bates H.J."/>
            <person name="Wilson F."/>
            <person name="Jackson A.C."/>
            <person name="Ott S."/>
            <person name="Harrison R.J."/>
            <person name="Clarkson J.P."/>
        </authorList>
    </citation>
    <scope>NUCLEOTIDE SEQUENCE [LARGE SCALE GENOMIC DNA]</scope>
    <source>
        <strain evidence="2 3">FoC_Fus2</strain>
    </source>
</reference>
<evidence type="ECO:0000256" key="1">
    <source>
        <dbReference type="SAM" id="SignalP"/>
    </source>
</evidence>
<feature type="signal peptide" evidence="1">
    <location>
        <begin position="1"/>
        <end position="25"/>
    </location>
</feature>
<organism evidence="2 3">
    <name type="scientific">Fusarium oxysporum f. sp. cepae</name>
    <dbReference type="NCBI Taxonomy" id="396571"/>
    <lineage>
        <taxon>Eukaryota</taxon>
        <taxon>Fungi</taxon>
        <taxon>Dikarya</taxon>
        <taxon>Ascomycota</taxon>
        <taxon>Pezizomycotina</taxon>
        <taxon>Sordariomycetes</taxon>
        <taxon>Hypocreomycetidae</taxon>
        <taxon>Hypocreales</taxon>
        <taxon>Nectriaceae</taxon>
        <taxon>Fusarium</taxon>
        <taxon>Fusarium oxysporum species complex</taxon>
    </lineage>
</organism>